<reference evidence="3 5" key="2">
    <citation type="submission" date="2024-07" db="EMBL/GenBank/DDBJ databases">
        <title>Genomic Encyclopedia of Type Strains, Phase V (KMG-V): Genome sequencing to study the core and pangenomes of soil and plant-associated prokaryotes.</title>
        <authorList>
            <person name="Whitman W."/>
        </authorList>
    </citation>
    <scope>NUCLEOTIDE SEQUENCE [LARGE SCALE GENOMIC DNA]</scope>
    <source>
        <strain evidence="3 5">USDA 415</strain>
    </source>
</reference>
<dbReference type="RefSeq" id="WP_129964999.1">
    <property type="nucleotide sequence ID" value="NZ_BJNL01000033.1"/>
</dbReference>
<keyword evidence="5" id="KW-1185">Reference proteome</keyword>
<dbReference type="GeneID" id="92954967"/>
<evidence type="ECO:0000256" key="1">
    <source>
        <dbReference type="SAM" id="MobiDB-lite"/>
    </source>
</evidence>
<dbReference type="EMBL" id="JAFICZ010000001">
    <property type="protein sequence ID" value="MBP1297800.1"/>
    <property type="molecule type" value="Genomic_DNA"/>
</dbReference>
<reference evidence="2" key="1">
    <citation type="submission" date="2021-02" db="EMBL/GenBank/DDBJ databases">
        <title>Genomic Encyclopedia of Type Strains, Phase IV (KMG-V): Genome sequencing to study the core and pangenomes of soil and plant-associated prokaryotes.</title>
        <authorList>
            <person name="Whitman W."/>
        </authorList>
    </citation>
    <scope>NUCLEOTIDE SEQUENCE</scope>
    <source>
        <strain evidence="2">USDA 406</strain>
    </source>
</reference>
<organism evidence="2 4">
    <name type="scientific">Bradyrhizobium elkanii</name>
    <dbReference type="NCBI Taxonomy" id="29448"/>
    <lineage>
        <taxon>Bacteria</taxon>
        <taxon>Pseudomonadati</taxon>
        <taxon>Pseudomonadota</taxon>
        <taxon>Alphaproteobacteria</taxon>
        <taxon>Hyphomicrobiales</taxon>
        <taxon>Nitrobacteraceae</taxon>
        <taxon>Bradyrhizobium</taxon>
    </lineage>
</organism>
<dbReference type="Proteomes" id="UP001565471">
    <property type="component" value="Unassembled WGS sequence"/>
</dbReference>
<sequence length="60" mass="6989">MSGFDHWNGANRAYSSAEAPHLRDEQQQFDRYHKFDDPISRPPESGSRTVILDRYNPPAR</sequence>
<evidence type="ECO:0000313" key="2">
    <source>
        <dbReference type="EMBL" id="MBP1297800.1"/>
    </source>
</evidence>
<evidence type="ECO:0000313" key="5">
    <source>
        <dbReference type="Proteomes" id="UP001565471"/>
    </source>
</evidence>
<evidence type="ECO:0000313" key="3">
    <source>
        <dbReference type="EMBL" id="MEY9316891.1"/>
    </source>
</evidence>
<dbReference type="Proteomes" id="UP000673383">
    <property type="component" value="Unassembled WGS sequence"/>
</dbReference>
<protein>
    <submittedName>
        <fullName evidence="2">Uncharacterized protein</fullName>
    </submittedName>
</protein>
<accession>A0A4Q4K479</accession>
<feature type="region of interest" description="Disordered" evidence="1">
    <location>
        <begin position="1"/>
        <end position="60"/>
    </location>
</feature>
<dbReference type="OrthoDB" id="8243234at2"/>
<comment type="caution">
    <text evidence="2">The sequence shown here is derived from an EMBL/GenBank/DDBJ whole genome shotgun (WGS) entry which is preliminary data.</text>
</comment>
<dbReference type="EMBL" id="JBGBZA010000002">
    <property type="protein sequence ID" value="MEY9316891.1"/>
    <property type="molecule type" value="Genomic_DNA"/>
</dbReference>
<dbReference type="AlphaFoldDB" id="A0A4Q4K479"/>
<feature type="compositionally biased region" description="Basic and acidic residues" evidence="1">
    <location>
        <begin position="20"/>
        <end position="39"/>
    </location>
</feature>
<name>A0A4Q4K479_BRAEL</name>
<gene>
    <name evidence="3" type="ORF">ABIF29_003690</name>
    <name evidence="2" type="ORF">JOH49_007553</name>
</gene>
<evidence type="ECO:0000313" key="4">
    <source>
        <dbReference type="Proteomes" id="UP000673383"/>
    </source>
</evidence>
<proteinExistence type="predicted"/>